<evidence type="ECO:0000313" key="2">
    <source>
        <dbReference type="Proteomes" id="UP000758603"/>
    </source>
</evidence>
<dbReference type="AlphaFoldDB" id="A0A9P9A2U9"/>
<keyword evidence="2" id="KW-1185">Reference proteome</keyword>
<name>A0A9P9A2U9_9PEZI</name>
<accession>A0A9P9A2U9</accession>
<organism evidence="1 2">
    <name type="scientific">Truncatella angustata</name>
    <dbReference type="NCBI Taxonomy" id="152316"/>
    <lineage>
        <taxon>Eukaryota</taxon>
        <taxon>Fungi</taxon>
        <taxon>Dikarya</taxon>
        <taxon>Ascomycota</taxon>
        <taxon>Pezizomycotina</taxon>
        <taxon>Sordariomycetes</taxon>
        <taxon>Xylariomycetidae</taxon>
        <taxon>Amphisphaeriales</taxon>
        <taxon>Sporocadaceae</taxon>
        <taxon>Truncatella</taxon>
    </lineage>
</organism>
<dbReference type="RefSeq" id="XP_045963923.1">
    <property type="nucleotide sequence ID" value="XM_046096002.1"/>
</dbReference>
<comment type="caution">
    <text evidence="1">The sequence shown here is derived from an EMBL/GenBank/DDBJ whole genome shotgun (WGS) entry which is preliminary data.</text>
</comment>
<dbReference type="EMBL" id="JAGPXC010000001">
    <property type="protein sequence ID" value="KAH6659792.1"/>
    <property type="molecule type" value="Genomic_DNA"/>
</dbReference>
<protein>
    <submittedName>
        <fullName evidence="1">Uncharacterized protein</fullName>
    </submittedName>
</protein>
<proteinExistence type="predicted"/>
<evidence type="ECO:0000313" key="1">
    <source>
        <dbReference type="EMBL" id="KAH6659792.1"/>
    </source>
</evidence>
<dbReference type="GeneID" id="70124895"/>
<gene>
    <name evidence="1" type="ORF">BKA67DRAFT_28938</name>
</gene>
<sequence>MDPCRASPGNQSFNRHASYPLTELSNLDTIDGHIKCCPEQPILCGAAISVNSLAVTPCLCCSSRVLRVGVAFKVFIPSEVPAAKLVPFEPGQGAAPGRAWNTRDPPPSSSAFLRKPLPIAHTLSFKTRHCLRTAICWFQVIELQNTPSPRFMLSVQMRQVCLITRTTRREMLGIQTSPWCETTTYSGASRSVVEGITVKPKNACIPRRSIGI</sequence>
<reference evidence="1" key="1">
    <citation type="journal article" date="2021" name="Nat. Commun.">
        <title>Genetic determinants of endophytism in the Arabidopsis root mycobiome.</title>
        <authorList>
            <person name="Mesny F."/>
            <person name="Miyauchi S."/>
            <person name="Thiergart T."/>
            <person name="Pickel B."/>
            <person name="Atanasova L."/>
            <person name="Karlsson M."/>
            <person name="Huettel B."/>
            <person name="Barry K.W."/>
            <person name="Haridas S."/>
            <person name="Chen C."/>
            <person name="Bauer D."/>
            <person name="Andreopoulos W."/>
            <person name="Pangilinan J."/>
            <person name="LaButti K."/>
            <person name="Riley R."/>
            <person name="Lipzen A."/>
            <person name="Clum A."/>
            <person name="Drula E."/>
            <person name="Henrissat B."/>
            <person name="Kohler A."/>
            <person name="Grigoriev I.V."/>
            <person name="Martin F.M."/>
            <person name="Hacquard S."/>
        </authorList>
    </citation>
    <scope>NUCLEOTIDE SEQUENCE</scope>
    <source>
        <strain evidence="1">MPI-SDFR-AT-0073</strain>
    </source>
</reference>
<dbReference type="Proteomes" id="UP000758603">
    <property type="component" value="Unassembled WGS sequence"/>
</dbReference>